<dbReference type="AlphaFoldDB" id="A0AAV1YYH5"/>
<sequence>IRWLNFLVIKSEIIFKRGYLRFVVNSRLSAQRVLILKPDQIPLKITMYVDHVDVASKVRGQRSSASVAQEFD</sequence>
<keyword evidence="2" id="KW-1185">Reference proteome</keyword>
<name>A0AAV1YYH5_9ARAC</name>
<gene>
    <name evidence="1" type="ORF">LARSCL_LOCUS1775</name>
</gene>
<feature type="non-terminal residue" evidence="1">
    <location>
        <position position="72"/>
    </location>
</feature>
<organism evidence="1 2">
    <name type="scientific">Larinioides sclopetarius</name>
    <dbReference type="NCBI Taxonomy" id="280406"/>
    <lineage>
        <taxon>Eukaryota</taxon>
        <taxon>Metazoa</taxon>
        <taxon>Ecdysozoa</taxon>
        <taxon>Arthropoda</taxon>
        <taxon>Chelicerata</taxon>
        <taxon>Arachnida</taxon>
        <taxon>Araneae</taxon>
        <taxon>Araneomorphae</taxon>
        <taxon>Entelegynae</taxon>
        <taxon>Araneoidea</taxon>
        <taxon>Araneidae</taxon>
        <taxon>Larinioides</taxon>
    </lineage>
</organism>
<dbReference type="EMBL" id="CAXIEN010000011">
    <property type="protein sequence ID" value="CAL1263958.1"/>
    <property type="molecule type" value="Genomic_DNA"/>
</dbReference>
<protein>
    <submittedName>
        <fullName evidence="1">Uncharacterized protein</fullName>
    </submittedName>
</protein>
<evidence type="ECO:0000313" key="1">
    <source>
        <dbReference type="EMBL" id="CAL1263958.1"/>
    </source>
</evidence>
<dbReference type="Proteomes" id="UP001497382">
    <property type="component" value="Unassembled WGS sequence"/>
</dbReference>
<feature type="non-terminal residue" evidence="1">
    <location>
        <position position="1"/>
    </location>
</feature>
<accession>A0AAV1YYH5</accession>
<comment type="caution">
    <text evidence="1">The sequence shown here is derived from an EMBL/GenBank/DDBJ whole genome shotgun (WGS) entry which is preliminary data.</text>
</comment>
<reference evidence="1 2" key="1">
    <citation type="submission" date="2024-04" db="EMBL/GenBank/DDBJ databases">
        <authorList>
            <person name="Rising A."/>
            <person name="Reimegard J."/>
            <person name="Sonavane S."/>
            <person name="Akerstrom W."/>
            <person name="Nylinder S."/>
            <person name="Hedman E."/>
            <person name="Kallberg Y."/>
        </authorList>
    </citation>
    <scope>NUCLEOTIDE SEQUENCE [LARGE SCALE GENOMIC DNA]</scope>
</reference>
<evidence type="ECO:0000313" key="2">
    <source>
        <dbReference type="Proteomes" id="UP001497382"/>
    </source>
</evidence>
<proteinExistence type="predicted"/>